<reference evidence="1 2" key="1">
    <citation type="submission" date="2024-07" db="EMBL/GenBank/DDBJ databases">
        <title>Uliginosibacterium flavum JJ3220;KACC:17644.</title>
        <authorList>
            <person name="Kim M.K."/>
        </authorList>
    </citation>
    <scope>NUCLEOTIDE SEQUENCE [LARGE SCALE GENOMIC DNA]</scope>
    <source>
        <strain evidence="1 2">KACC:17644</strain>
    </source>
</reference>
<protein>
    <submittedName>
        <fullName evidence="1">Uncharacterized protein</fullName>
    </submittedName>
</protein>
<comment type="caution">
    <text evidence="1">The sequence shown here is derived from an EMBL/GenBank/DDBJ whole genome shotgun (WGS) entry which is preliminary data.</text>
</comment>
<name>A0ABV2TQD5_9RHOO</name>
<keyword evidence="2" id="KW-1185">Reference proteome</keyword>
<evidence type="ECO:0000313" key="1">
    <source>
        <dbReference type="EMBL" id="MET7016136.1"/>
    </source>
</evidence>
<evidence type="ECO:0000313" key="2">
    <source>
        <dbReference type="Proteomes" id="UP001549691"/>
    </source>
</evidence>
<organism evidence="1 2">
    <name type="scientific">Uliginosibacterium flavum</name>
    <dbReference type="NCBI Taxonomy" id="1396831"/>
    <lineage>
        <taxon>Bacteria</taxon>
        <taxon>Pseudomonadati</taxon>
        <taxon>Pseudomonadota</taxon>
        <taxon>Betaproteobacteria</taxon>
        <taxon>Rhodocyclales</taxon>
        <taxon>Zoogloeaceae</taxon>
        <taxon>Uliginosibacterium</taxon>
    </lineage>
</organism>
<dbReference type="RefSeq" id="WP_354602594.1">
    <property type="nucleotide sequence ID" value="NZ_JBEWZI010000029.1"/>
</dbReference>
<accession>A0ABV2TQD5</accession>
<dbReference type="Proteomes" id="UP001549691">
    <property type="component" value="Unassembled WGS sequence"/>
</dbReference>
<sequence length="98" mass="11027">MAFQIESTNHCPSGLAPRWSWWIRGIHGSRRYGIVGTDEHGMGLYLFKHHATQAPEREPLISAEQFKLPDSISRAEAISMLTKALVTLGWHEAELQTA</sequence>
<gene>
    <name evidence="1" type="ORF">ABXR19_18265</name>
</gene>
<dbReference type="EMBL" id="JBEWZI010000029">
    <property type="protein sequence ID" value="MET7016136.1"/>
    <property type="molecule type" value="Genomic_DNA"/>
</dbReference>
<proteinExistence type="predicted"/>